<evidence type="ECO:0000313" key="2">
    <source>
        <dbReference type="Proteomes" id="UP000030759"/>
    </source>
</evidence>
<gene>
    <name evidence="1" type="ORF">H671_21496</name>
</gene>
<evidence type="ECO:0008006" key="3">
    <source>
        <dbReference type="Google" id="ProtNLM"/>
    </source>
</evidence>
<feature type="non-terminal residue" evidence="1">
    <location>
        <position position="1"/>
    </location>
</feature>
<evidence type="ECO:0000313" key="1">
    <source>
        <dbReference type="EMBL" id="ERE49763.1"/>
    </source>
</evidence>
<accession>A0A061HTF8</accession>
<organism evidence="1 2">
    <name type="scientific">Cricetulus griseus</name>
    <name type="common">Chinese hamster</name>
    <name type="synonym">Cricetulus barabensis griseus</name>
    <dbReference type="NCBI Taxonomy" id="10029"/>
    <lineage>
        <taxon>Eukaryota</taxon>
        <taxon>Metazoa</taxon>
        <taxon>Chordata</taxon>
        <taxon>Craniata</taxon>
        <taxon>Vertebrata</taxon>
        <taxon>Euteleostomi</taxon>
        <taxon>Mammalia</taxon>
        <taxon>Eutheria</taxon>
        <taxon>Euarchontoglires</taxon>
        <taxon>Glires</taxon>
        <taxon>Rodentia</taxon>
        <taxon>Myomorpha</taxon>
        <taxon>Muroidea</taxon>
        <taxon>Cricetidae</taxon>
        <taxon>Cricetinae</taxon>
        <taxon>Cricetulus</taxon>
    </lineage>
</organism>
<sequence length="323" mass="36300">AHYKSFDFEKELKAFIKSGEKHSVSGWMIDSEVAAKLIEKYNYKGQRDIRPMNYGLIYEGMRRNTFPPYTNIHIAVLDGIPHVIDGQHRLRSMSACHGYEQDFTIHFEKVDTLKMLEARYGEFDKGAARTNGDVLGWLNDELGLKISKHSRRSVGTSASIIIKTFRVTGSSNDPAFVSLYKDKSVISKVVREFSSELKILFQAAPGASNPILKKLFHNNGSLIASSLIALRANRVEALEFIEGILLDDGLKAGCPRKAMVSYLLKKTNEKKSGVDDAQAFATSYFSYVQERKLNNINLGTQFSVSCLQKLRELTKAVFNVNEI</sequence>
<protein>
    <recommendedName>
        <fullName evidence="3">DGQHR domain-containing protein</fullName>
    </recommendedName>
</protein>
<dbReference type="AlphaFoldDB" id="A0A061HTF8"/>
<dbReference type="Proteomes" id="UP000030759">
    <property type="component" value="Unassembled WGS sequence"/>
</dbReference>
<proteinExistence type="predicted"/>
<dbReference type="EMBL" id="KE689505">
    <property type="protein sequence ID" value="ERE49763.1"/>
    <property type="molecule type" value="Genomic_DNA"/>
</dbReference>
<name>A0A061HTF8_CRIGR</name>
<reference evidence="2" key="1">
    <citation type="journal article" date="2013" name="Nat. Biotechnol.">
        <title>Chinese hamster genome sequenced from sorted chromosomes.</title>
        <authorList>
            <person name="Brinkrolf K."/>
            <person name="Rupp O."/>
            <person name="Laux H."/>
            <person name="Kollin F."/>
            <person name="Ernst W."/>
            <person name="Linke B."/>
            <person name="Kofler R."/>
            <person name="Romand S."/>
            <person name="Hesse F."/>
            <person name="Budach W.E."/>
            <person name="Galosy S."/>
            <person name="Muller D."/>
            <person name="Noll T."/>
            <person name="Wienberg J."/>
            <person name="Jostock T."/>
            <person name="Leonard M."/>
            <person name="Grillari J."/>
            <person name="Tauch A."/>
            <person name="Goesmann A."/>
            <person name="Helk B."/>
            <person name="Mott J.E."/>
            <person name="Puhler A."/>
            <person name="Borth N."/>
        </authorList>
    </citation>
    <scope>NUCLEOTIDE SEQUENCE [LARGE SCALE GENOMIC DNA]</scope>
    <source>
        <strain evidence="2">17A/GY</strain>
    </source>
</reference>